<gene>
    <name evidence="2" type="ORF">EYC82_15295</name>
</gene>
<feature type="transmembrane region" description="Helical" evidence="1">
    <location>
        <begin position="374"/>
        <end position="392"/>
    </location>
</feature>
<keyword evidence="1" id="KW-1133">Transmembrane helix</keyword>
<evidence type="ECO:0000313" key="3">
    <source>
        <dbReference type="Proteomes" id="UP001143304"/>
    </source>
</evidence>
<sequence length="467" mass="52397">MYGLQLLLALALTFFPMWVWLDRLVPVGTQSRYLLVSGYALLLGMIGVTLMMRLLSFLGIPFSLTSIASVASFIFLSGIIAPRKWRTSDVVTLSDRCISEQLTWAQRILIGICLALIFSRLIALGIEVGTRPQFSWDGKQHWTKQAKVFFELGKVATYVPLDQWLALSTQDVYTNMHPDYPITTPLLQAWTNVALGEWHDSLMNLPWLMTWISIGLIFYAQARNAGIDSVISAAGAYVVLSLPFLNTHVALAGYADLLLALCFLASVCAFYNWSQRRQYWQATLLLLCSFSGLLIKNEGFFWLLALLPGVILVICGIRFGIWAVAAAALALFIAVALMPDLWVIAGHSLEELSLRYRPAGLSALYHSFLLHDNWHFLTYLFIAALFLLLWHSRRLSPSLAPVASVLVSAFALYFFLYLFTRYSFGAVRFSSLNRVALQLMPAAAFFTLLVYAKLLPDAQKNHNEPND</sequence>
<feature type="transmembrane region" description="Helical" evidence="1">
    <location>
        <begin position="279"/>
        <end position="295"/>
    </location>
</feature>
<accession>A0ABT3T8X8</accession>
<feature type="transmembrane region" description="Helical" evidence="1">
    <location>
        <begin position="202"/>
        <end position="220"/>
    </location>
</feature>
<feature type="transmembrane region" description="Helical" evidence="1">
    <location>
        <begin position="301"/>
        <end position="319"/>
    </location>
</feature>
<name>A0ABT3T8X8_9GAMM</name>
<dbReference type="RefSeq" id="WP_279250424.1">
    <property type="nucleotide sequence ID" value="NZ_SHNO01000001.1"/>
</dbReference>
<dbReference type="Proteomes" id="UP001143304">
    <property type="component" value="Unassembled WGS sequence"/>
</dbReference>
<feature type="transmembrane region" description="Helical" evidence="1">
    <location>
        <begin position="33"/>
        <end position="52"/>
    </location>
</feature>
<evidence type="ECO:0000256" key="1">
    <source>
        <dbReference type="SAM" id="Phobius"/>
    </source>
</evidence>
<keyword evidence="1" id="KW-0812">Transmembrane</keyword>
<reference evidence="2" key="1">
    <citation type="submission" date="2019-02" db="EMBL/GenBank/DDBJ databases">
        <authorList>
            <person name="Li S.-H."/>
        </authorList>
    </citation>
    <scope>NUCLEOTIDE SEQUENCE</scope>
    <source>
        <strain evidence="2">IMCC11814</strain>
    </source>
</reference>
<evidence type="ECO:0000313" key="2">
    <source>
        <dbReference type="EMBL" id="MCX2978731.1"/>
    </source>
</evidence>
<feature type="transmembrane region" description="Helical" evidence="1">
    <location>
        <begin position="102"/>
        <end position="126"/>
    </location>
</feature>
<feature type="transmembrane region" description="Helical" evidence="1">
    <location>
        <begin position="251"/>
        <end position="272"/>
    </location>
</feature>
<comment type="caution">
    <text evidence="2">The sequence shown here is derived from an EMBL/GenBank/DDBJ whole genome shotgun (WGS) entry which is preliminary data.</text>
</comment>
<feature type="transmembrane region" description="Helical" evidence="1">
    <location>
        <begin position="58"/>
        <end position="81"/>
    </location>
</feature>
<protein>
    <recommendedName>
        <fullName evidence="4">Glycosyltransferase RgtA/B/C/D-like domain-containing protein</fullName>
    </recommendedName>
</protein>
<proteinExistence type="predicted"/>
<organism evidence="2 3">
    <name type="scientific">Candidatus Marimicrobium litorale</name>
    <dbReference type="NCBI Taxonomy" id="2518991"/>
    <lineage>
        <taxon>Bacteria</taxon>
        <taxon>Pseudomonadati</taxon>
        <taxon>Pseudomonadota</taxon>
        <taxon>Gammaproteobacteria</taxon>
        <taxon>Cellvibrionales</taxon>
        <taxon>Halieaceae</taxon>
        <taxon>Marimicrobium</taxon>
    </lineage>
</organism>
<feature type="transmembrane region" description="Helical" evidence="1">
    <location>
        <begin position="227"/>
        <end position="245"/>
    </location>
</feature>
<dbReference type="EMBL" id="SHNO01000001">
    <property type="protein sequence ID" value="MCX2978731.1"/>
    <property type="molecule type" value="Genomic_DNA"/>
</dbReference>
<evidence type="ECO:0008006" key="4">
    <source>
        <dbReference type="Google" id="ProtNLM"/>
    </source>
</evidence>
<keyword evidence="1" id="KW-0472">Membrane</keyword>
<feature type="transmembrane region" description="Helical" evidence="1">
    <location>
        <begin position="326"/>
        <end position="345"/>
    </location>
</feature>
<feature type="transmembrane region" description="Helical" evidence="1">
    <location>
        <begin position="431"/>
        <end position="452"/>
    </location>
</feature>
<feature type="transmembrane region" description="Helical" evidence="1">
    <location>
        <begin position="6"/>
        <end position="21"/>
    </location>
</feature>
<keyword evidence="3" id="KW-1185">Reference proteome</keyword>
<feature type="transmembrane region" description="Helical" evidence="1">
    <location>
        <begin position="399"/>
        <end position="419"/>
    </location>
</feature>